<evidence type="ECO:0000259" key="6">
    <source>
        <dbReference type="Pfam" id="PF08281"/>
    </source>
</evidence>
<evidence type="ECO:0000256" key="2">
    <source>
        <dbReference type="ARBA" id="ARBA00023015"/>
    </source>
</evidence>
<dbReference type="Pfam" id="PF08281">
    <property type="entry name" value="Sigma70_r4_2"/>
    <property type="match status" value="1"/>
</dbReference>
<dbReference type="InterPro" id="IPR039425">
    <property type="entry name" value="RNA_pol_sigma-70-like"/>
</dbReference>
<organism evidence="7 8">
    <name type="scientific">Lysinibacillus contaminans</name>
    <dbReference type="NCBI Taxonomy" id="1293441"/>
    <lineage>
        <taxon>Bacteria</taxon>
        <taxon>Bacillati</taxon>
        <taxon>Bacillota</taxon>
        <taxon>Bacilli</taxon>
        <taxon>Bacillales</taxon>
        <taxon>Bacillaceae</taxon>
        <taxon>Lysinibacillus</taxon>
    </lineage>
</organism>
<keyword evidence="4" id="KW-0804">Transcription</keyword>
<evidence type="ECO:0000256" key="4">
    <source>
        <dbReference type="ARBA" id="ARBA00023163"/>
    </source>
</evidence>
<comment type="caution">
    <text evidence="7">The sequence shown here is derived from an EMBL/GenBank/DDBJ whole genome shotgun (WGS) entry which is preliminary data.</text>
</comment>
<dbReference type="InterPro" id="IPR013324">
    <property type="entry name" value="RNA_pol_sigma_r3/r4-like"/>
</dbReference>
<gene>
    <name evidence="7" type="ORF">AEA09_02745</name>
</gene>
<dbReference type="Gene3D" id="1.10.1740.10">
    <property type="match status" value="1"/>
</dbReference>
<dbReference type="NCBIfam" id="TIGR02937">
    <property type="entry name" value="sigma70-ECF"/>
    <property type="match status" value="1"/>
</dbReference>
<dbReference type="InterPro" id="IPR014284">
    <property type="entry name" value="RNA_pol_sigma-70_dom"/>
</dbReference>
<reference evidence="8" key="1">
    <citation type="submission" date="2015-07" db="EMBL/GenBank/DDBJ databases">
        <title>Fjat-14205 dsm 2895.</title>
        <authorList>
            <person name="Liu B."/>
            <person name="Wang J."/>
            <person name="Zhu Y."/>
            <person name="Liu G."/>
            <person name="Chen Q."/>
            <person name="Chen Z."/>
            <person name="Lan J."/>
            <person name="Che J."/>
            <person name="Ge C."/>
            <person name="Shi H."/>
            <person name="Pan Z."/>
            <person name="Liu X."/>
        </authorList>
    </citation>
    <scope>NUCLEOTIDE SEQUENCE [LARGE SCALE GENOMIC DNA]</scope>
    <source>
        <strain evidence="8">DSM 25560</strain>
    </source>
</reference>
<evidence type="ECO:0000313" key="7">
    <source>
        <dbReference type="EMBL" id="KOS69705.1"/>
    </source>
</evidence>
<evidence type="ECO:0000256" key="3">
    <source>
        <dbReference type="ARBA" id="ARBA00023082"/>
    </source>
</evidence>
<dbReference type="PANTHER" id="PTHR43133:SF60">
    <property type="entry name" value="RNA POLYMERASE SIGMA FACTOR SIGV"/>
    <property type="match status" value="1"/>
</dbReference>
<dbReference type="EMBL" id="LGRV01000003">
    <property type="protein sequence ID" value="KOS69705.1"/>
    <property type="molecule type" value="Genomic_DNA"/>
</dbReference>
<keyword evidence="3" id="KW-0731">Sigma factor</keyword>
<dbReference type="SUPFAM" id="SSF88659">
    <property type="entry name" value="Sigma3 and sigma4 domains of RNA polymerase sigma factors"/>
    <property type="match status" value="1"/>
</dbReference>
<evidence type="ECO:0000313" key="8">
    <source>
        <dbReference type="Proteomes" id="UP000050668"/>
    </source>
</evidence>
<comment type="similarity">
    <text evidence="1">Belongs to the sigma-70 factor family. ECF subfamily.</text>
</comment>
<dbReference type="CDD" id="cd06171">
    <property type="entry name" value="Sigma70_r4"/>
    <property type="match status" value="1"/>
</dbReference>
<dbReference type="PANTHER" id="PTHR43133">
    <property type="entry name" value="RNA POLYMERASE ECF-TYPE SIGMA FACTO"/>
    <property type="match status" value="1"/>
</dbReference>
<evidence type="ECO:0000256" key="1">
    <source>
        <dbReference type="ARBA" id="ARBA00010641"/>
    </source>
</evidence>
<dbReference type="InterPro" id="IPR007627">
    <property type="entry name" value="RNA_pol_sigma70_r2"/>
</dbReference>
<dbReference type="InterPro" id="IPR013249">
    <property type="entry name" value="RNA_pol_sigma70_r4_t2"/>
</dbReference>
<feature type="domain" description="RNA polymerase sigma-70 region 2" evidence="5">
    <location>
        <begin position="2"/>
        <end position="64"/>
    </location>
</feature>
<evidence type="ECO:0000259" key="5">
    <source>
        <dbReference type="Pfam" id="PF04542"/>
    </source>
</evidence>
<protein>
    <submittedName>
        <fullName evidence="7">RNA polymerase sigma-70 factor</fullName>
    </submittedName>
</protein>
<dbReference type="Gene3D" id="1.10.10.10">
    <property type="entry name" value="Winged helix-like DNA-binding domain superfamily/Winged helix DNA-binding domain"/>
    <property type="match status" value="1"/>
</dbReference>
<dbReference type="InterPro" id="IPR036388">
    <property type="entry name" value="WH-like_DNA-bd_sf"/>
</dbReference>
<keyword evidence="2" id="KW-0805">Transcription regulation</keyword>
<sequence length="165" mass="19914">MEEHGEYCLRVAYLYVKDWAIAEEIIQDVFLAFYQQQERFEQRSSLKTYLVKITVHKSHDYLRSWKNKRLVLFEKLHIGASKRTAEKELIEGEERTILKDALFTLPIMYREVLILHYYKELKVREIADILGCSENTVKTRLRRARRLLQEQLEQSEWEVLVDDTF</sequence>
<dbReference type="SUPFAM" id="SSF88946">
    <property type="entry name" value="Sigma2 domain of RNA polymerase sigma factors"/>
    <property type="match status" value="1"/>
</dbReference>
<feature type="domain" description="RNA polymerase sigma factor 70 region 4 type 2" evidence="6">
    <location>
        <begin position="97"/>
        <end position="148"/>
    </location>
</feature>
<dbReference type="Proteomes" id="UP000050668">
    <property type="component" value="Unassembled WGS sequence"/>
</dbReference>
<proteinExistence type="inferred from homology"/>
<dbReference type="InterPro" id="IPR013325">
    <property type="entry name" value="RNA_pol_sigma_r2"/>
</dbReference>
<name>A0ABR5K4Y1_9BACI</name>
<accession>A0ABR5K4Y1</accession>
<keyword evidence="8" id="KW-1185">Reference proteome</keyword>
<dbReference type="Pfam" id="PF04542">
    <property type="entry name" value="Sigma70_r2"/>
    <property type="match status" value="1"/>
</dbReference>